<keyword evidence="4" id="KW-1185">Reference proteome</keyword>
<evidence type="ECO:0000313" key="3">
    <source>
        <dbReference type="EMBL" id="MUL39243.1"/>
    </source>
</evidence>
<dbReference type="Gene3D" id="3.40.190.10">
    <property type="entry name" value="Periplasmic binding protein-like II"/>
    <property type="match status" value="2"/>
</dbReference>
<dbReference type="EMBL" id="NAPY01000068">
    <property type="protein sequence ID" value="MUL39243.1"/>
    <property type="molecule type" value="Genomic_DNA"/>
</dbReference>
<dbReference type="SUPFAM" id="SSF53850">
    <property type="entry name" value="Periplasmic binding protein-like II"/>
    <property type="match status" value="1"/>
</dbReference>
<proteinExistence type="predicted"/>
<dbReference type="OrthoDB" id="506979at2"/>
<name>A0A6N8G1N6_9CHRO</name>
<dbReference type="InterPro" id="IPR024370">
    <property type="entry name" value="PBP_domain"/>
</dbReference>
<sequence>MDLLLRQLHYTSFAERGCKQLVSKQVTLEVRKAFSDRIVSCYWSASHPPNIGYRCVYLHQISCQQTLFGWLYSDGVEQNSSVIPYFVCYYLDEKLLNFHLETIFTCLQKGPLAIIDRHATPIALETKVVSNLWSYEPARPGVAVSPEILQQCYTALNQGELINLLVPHSTKETVLVLGDQTYEQRIANLSVYQHYIIEGITEEADNLAVPRQVTNYQKIGRSHQPNQLYVQPTQENKQKLSFPVKVAEGSLAIAPHKSSSVTKVSSKKNPLLNSEQRNLSPSSFNQNNLQFLLRIGIIATALAVTLSIYRLVHLSLLTPIASEVKANNNNPVFFKTLTEVSNVPQGIFNYSASPTFASLRPTVSSRLAQAQRQFQLRFVEPVSTAQGSSVGIKMLLDGELSFVLSSRPLRENELAQARQRGFALEQIPIALDGITFFANPRNLLVGLNLSQLQDIFSGKINNWETVGGPDLPITAFSFDPEVSGTADVVQQRVLAGGEFGKNVQITSTAMESILKVADTPGGIGYSSAAVAGQEKIYPLPISIAPGETFISPFVGINEKVLNKAALANGSYPLTRRLFAIVKRDGGLDEQAGVSYVNLLTTDEGQKLIEQAGFVPIR</sequence>
<dbReference type="InterPro" id="IPR050811">
    <property type="entry name" value="Phosphate_ABC_transporter"/>
</dbReference>
<keyword evidence="1" id="KW-0732">Signal</keyword>
<protein>
    <recommendedName>
        <fullName evidence="2">PBP domain-containing protein</fullName>
    </recommendedName>
</protein>
<dbReference type="Pfam" id="PF12849">
    <property type="entry name" value="PBP_like_2"/>
    <property type="match status" value="1"/>
</dbReference>
<dbReference type="PANTHER" id="PTHR30570:SF1">
    <property type="entry name" value="PHOSPHATE-BINDING PROTEIN PSTS"/>
    <property type="match status" value="1"/>
</dbReference>
<dbReference type="Proteomes" id="UP000441797">
    <property type="component" value="Unassembled WGS sequence"/>
</dbReference>
<evidence type="ECO:0000313" key="4">
    <source>
        <dbReference type="Proteomes" id="UP000441797"/>
    </source>
</evidence>
<dbReference type="PANTHER" id="PTHR30570">
    <property type="entry name" value="PERIPLASMIC PHOSPHATE BINDING COMPONENT OF PHOSPHATE ABC TRANSPORTER"/>
    <property type="match status" value="1"/>
</dbReference>
<reference evidence="3 4" key="1">
    <citation type="journal article" date="2019" name="Front. Microbiol.">
        <title>Genomic Features for Desiccation Tolerance and Sugar Biosynthesis in the Extremophile Gloeocapsopsis sp. UTEX B3054.</title>
        <authorList>
            <person name="Urrejola C."/>
            <person name="Alcorta J."/>
            <person name="Salas L."/>
            <person name="Vasquez M."/>
            <person name="Polz M.F."/>
            <person name="Vicuna R."/>
            <person name="Diez B."/>
        </authorList>
    </citation>
    <scope>NUCLEOTIDE SEQUENCE [LARGE SCALE GENOMIC DNA]</scope>
    <source>
        <strain evidence="3 4">1H9</strain>
    </source>
</reference>
<evidence type="ECO:0000256" key="1">
    <source>
        <dbReference type="ARBA" id="ARBA00022729"/>
    </source>
</evidence>
<dbReference type="RefSeq" id="WP_105221787.1">
    <property type="nucleotide sequence ID" value="NZ_CAWNSU010000114.1"/>
</dbReference>
<evidence type="ECO:0000259" key="2">
    <source>
        <dbReference type="Pfam" id="PF12849"/>
    </source>
</evidence>
<organism evidence="3 4">
    <name type="scientific">Gloeocapsopsis dulcis AAB1 = 1H9</name>
    <dbReference type="NCBI Taxonomy" id="1433147"/>
    <lineage>
        <taxon>Bacteria</taxon>
        <taxon>Bacillati</taxon>
        <taxon>Cyanobacteriota</taxon>
        <taxon>Cyanophyceae</taxon>
        <taxon>Oscillatoriophycideae</taxon>
        <taxon>Chroococcales</taxon>
        <taxon>Chroococcaceae</taxon>
        <taxon>Gloeocapsopsis</taxon>
        <taxon>Gloeocapsopsis dulcis</taxon>
    </lineage>
</organism>
<dbReference type="AlphaFoldDB" id="A0A6N8G1N6"/>
<dbReference type="CDD" id="cd13566">
    <property type="entry name" value="PBP2_phosphate"/>
    <property type="match status" value="1"/>
</dbReference>
<gene>
    <name evidence="3" type="ORF">BWI75_23820</name>
</gene>
<feature type="domain" description="PBP" evidence="2">
    <location>
        <begin position="379"/>
        <end position="599"/>
    </location>
</feature>
<accession>A0A6N8G1N6</accession>
<comment type="caution">
    <text evidence="3">The sequence shown here is derived from an EMBL/GenBank/DDBJ whole genome shotgun (WGS) entry which is preliminary data.</text>
</comment>